<dbReference type="Pfam" id="PF13458">
    <property type="entry name" value="Peripla_BP_6"/>
    <property type="match status" value="1"/>
</dbReference>
<feature type="signal peptide" evidence="3">
    <location>
        <begin position="1"/>
        <end position="39"/>
    </location>
</feature>
<evidence type="ECO:0000313" key="5">
    <source>
        <dbReference type="EMBL" id="MEX0426097.1"/>
    </source>
</evidence>
<evidence type="ECO:0000256" key="3">
    <source>
        <dbReference type="SAM" id="SignalP"/>
    </source>
</evidence>
<proteinExistence type="inferred from homology"/>
<organism evidence="5 6">
    <name type="scientific">Nocardioides eburneus</name>
    <dbReference type="NCBI Taxonomy" id="3231482"/>
    <lineage>
        <taxon>Bacteria</taxon>
        <taxon>Bacillati</taxon>
        <taxon>Actinomycetota</taxon>
        <taxon>Actinomycetes</taxon>
        <taxon>Propionibacteriales</taxon>
        <taxon>Nocardioidaceae</taxon>
        <taxon>Nocardioides</taxon>
    </lineage>
</organism>
<dbReference type="RefSeq" id="WP_367990716.1">
    <property type="nucleotide sequence ID" value="NZ_JBFPJR010000001.1"/>
</dbReference>
<comment type="similarity">
    <text evidence="1">Belongs to the leucine-binding protein family.</text>
</comment>
<dbReference type="InterPro" id="IPR028081">
    <property type="entry name" value="Leu-bd"/>
</dbReference>
<dbReference type="SUPFAM" id="SSF53822">
    <property type="entry name" value="Periplasmic binding protein-like I"/>
    <property type="match status" value="1"/>
</dbReference>
<keyword evidence="2 3" id="KW-0732">Signal</keyword>
<dbReference type="InterPro" id="IPR051010">
    <property type="entry name" value="BCAA_transport"/>
</dbReference>
<dbReference type="PANTHER" id="PTHR30483:SF6">
    <property type="entry name" value="PERIPLASMIC BINDING PROTEIN OF ABC TRANSPORTER FOR NATURAL AMINO ACIDS"/>
    <property type="match status" value="1"/>
</dbReference>
<dbReference type="Proteomes" id="UP001556631">
    <property type="component" value="Unassembled WGS sequence"/>
</dbReference>
<accession>A0ABV3ST31</accession>
<protein>
    <submittedName>
        <fullName evidence="5">ABC transporter substrate-binding protein</fullName>
    </submittedName>
</protein>
<feature type="domain" description="Leucine-binding protein" evidence="4">
    <location>
        <begin position="55"/>
        <end position="405"/>
    </location>
</feature>
<gene>
    <name evidence="5" type="ORF">AB3X52_00580</name>
</gene>
<dbReference type="CDD" id="cd06337">
    <property type="entry name" value="PBP1_ABC_ligand_binding-like"/>
    <property type="match status" value="1"/>
</dbReference>
<comment type="caution">
    <text evidence="5">The sequence shown here is derived from an EMBL/GenBank/DDBJ whole genome shotgun (WGS) entry which is preliminary data.</text>
</comment>
<evidence type="ECO:0000256" key="1">
    <source>
        <dbReference type="ARBA" id="ARBA00010062"/>
    </source>
</evidence>
<evidence type="ECO:0000313" key="6">
    <source>
        <dbReference type="Proteomes" id="UP001556631"/>
    </source>
</evidence>
<dbReference type="PROSITE" id="PS51318">
    <property type="entry name" value="TAT"/>
    <property type="match status" value="1"/>
</dbReference>
<feature type="chain" id="PRO_5045218556" evidence="3">
    <location>
        <begin position="40"/>
        <end position="452"/>
    </location>
</feature>
<keyword evidence="6" id="KW-1185">Reference proteome</keyword>
<dbReference type="PANTHER" id="PTHR30483">
    <property type="entry name" value="LEUCINE-SPECIFIC-BINDING PROTEIN"/>
    <property type="match status" value="1"/>
</dbReference>
<reference evidence="5 6" key="1">
    <citation type="submission" date="2024-07" db="EMBL/GenBank/DDBJ databases">
        <authorList>
            <person name="Lee S."/>
            <person name="Kang M."/>
        </authorList>
    </citation>
    <scope>NUCLEOTIDE SEQUENCE [LARGE SCALE GENOMIC DNA]</scope>
    <source>
        <strain evidence="5 6">DS6</strain>
    </source>
</reference>
<dbReference type="InterPro" id="IPR006311">
    <property type="entry name" value="TAT_signal"/>
</dbReference>
<dbReference type="EMBL" id="JBFPJR010000001">
    <property type="protein sequence ID" value="MEX0426097.1"/>
    <property type="molecule type" value="Genomic_DNA"/>
</dbReference>
<sequence length="452" mass="47946">MDGQDASRSAPGNRQVTRRSLLRGAGFSAAALGTSSALAACGSGIKGASSGGSKSVTIGWVHPITGSLAGFGAPDRWLTSQVMKTSQFAKGMKIGGKTFDVVIKSYDSQSDPTRAGNLARQAILQDHVDLLFASSTPETVNAVASQAETLGTPLVCANVPWESWYINLGGNPAKPTLKPTYTVMYFLGAEHLIQCFVPMWNRIHDRLHTGKVVAAAFPNDSDGNAFREVFPPIAKAAGYQMKLSSAYTDGLTNYSSMIAQFKAAKADFFTNVPLPPDFATMWKQSVQQGFRPRLATVAKVLLFPPDAYALGSLVENVATDSWWVPTLPWTSSFTGQTCQQVADAFTAAGLGQPNANISNYSLFEIAHAALTAVDDPHDKSALAAALHEVKVDGLAGPLDFTSSKNPAPGVVITPPVGIQWQKGGKYPLEAKVVDNTLQPQAKINGDLLPTFA</sequence>
<evidence type="ECO:0000259" key="4">
    <source>
        <dbReference type="Pfam" id="PF13458"/>
    </source>
</evidence>
<evidence type="ECO:0000256" key="2">
    <source>
        <dbReference type="ARBA" id="ARBA00022729"/>
    </source>
</evidence>
<dbReference type="InterPro" id="IPR028082">
    <property type="entry name" value="Peripla_BP_I"/>
</dbReference>
<dbReference type="Gene3D" id="3.40.50.2300">
    <property type="match status" value="2"/>
</dbReference>
<name>A0ABV3ST31_9ACTN</name>